<evidence type="ECO:0000256" key="2">
    <source>
        <dbReference type="ARBA" id="ARBA00005466"/>
    </source>
</evidence>
<dbReference type="InterPro" id="IPR006093">
    <property type="entry name" value="Oxy_OxRdtase_FAD_BS"/>
</dbReference>
<dbReference type="InterPro" id="IPR050416">
    <property type="entry name" value="FAD-linked_Oxidoreductase"/>
</dbReference>
<protein>
    <submittedName>
        <fullName evidence="7">FAD/FMN-containing dehydrogenase</fullName>
    </submittedName>
</protein>
<dbReference type="Gene3D" id="3.40.462.20">
    <property type="match status" value="1"/>
</dbReference>
<organism evidence="7 8">
    <name type="scientific">Bosea lathyri</name>
    <dbReference type="NCBI Taxonomy" id="1036778"/>
    <lineage>
        <taxon>Bacteria</taxon>
        <taxon>Pseudomonadati</taxon>
        <taxon>Pseudomonadota</taxon>
        <taxon>Alphaproteobacteria</taxon>
        <taxon>Hyphomicrobiales</taxon>
        <taxon>Boseaceae</taxon>
        <taxon>Bosea</taxon>
    </lineage>
</organism>
<comment type="cofactor">
    <cofactor evidence="1">
        <name>FAD</name>
        <dbReference type="ChEBI" id="CHEBI:57692"/>
    </cofactor>
</comment>
<dbReference type="AlphaFoldDB" id="A0A1H6BZI5"/>
<dbReference type="OrthoDB" id="9775082at2"/>
<sequence>MPAHSLTTLAAGKTIIAAPAIEALASQLRGSILDASDATYDEARAIWNGMVDRRPGLIIRCADAADVVSAVRFAGDNGLLVSVRGGGHGIAGNAVCDGGVMIDLSQMKSVRVDAAAQRAWVGPGATLADLDRETQAVGLAVPTGINSTTGIAGLTLGGGFGWITRKFGLTLDNLLSVEVVTADGELRRASGSENPDLFWALRGGGGNFGVVTAFEFRLHKLGPQVLAGLVVHPFGDAEMVLKDYRQALEVAPDELTCWAVMRQAPPLPFLPAEWHGKEVLILAMCYCGDITEGEKATARLRSIGTPIVDVVGPAPFAAWQQAFDPLLTPGARNYWKSHDFTDLSDAALGILTGAVRRLPGPECEVFIAHVGGAAGRVSADATAFPQRSSHFVMNVHARWREQAMDQACIGWARALFEATRPHSAGTAYINFMPADEADRVQEAYGGSYHRLAQLKRRYDPSNLFRMNQNVMPVASSQAA</sequence>
<proteinExistence type="inferred from homology"/>
<dbReference type="InterPro" id="IPR006094">
    <property type="entry name" value="Oxid_FAD_bind_N"/>
</dbReference>
<reference evidence="7 8" key="1">
    <citation type="submission" date="2016-10" db="EMBL/GenBank/DDBJ databases">
        <authorList>
            <person name="de Groot N.N."/>
        </authorList>
    </citation>
    <scope>NUCLEOTIDE SEQUENCE [LARGE SCALE GENOMIC DNA]</scope>
    <source>
        <strain evidence="7 8">DSM 26656</strain>
    </source>
</reference>
<dbReference type="PROSITE" id="PS51387">
    <property type="entry name" value="FAD_PCMH"/>
    <property type="match status" value="1"/>
</dbReference>
<dbReference type="PANTHER" id="PTHR42973:SF39">
    <property type="entry name" value="FAD-BINDING PCMH-TYPE DOMAIN-CONTAINING PROTEIN"/>
    <property type="match status" value="1"/>
</dbReference>
<dbReference type="InterPro" id="IPR016166">
    <property type="entry name" value="FAD-bd_PCMH"/>
</dbReference>
<evidence type="ECO:0000313" key="8">
    <source>
        <dbReference type="Proteomes" id="UP000236743"/>
    </source>
</evidence>
<dbReference type="PANTHER" id="PTHR42973">
    <property type="entry name" value="BINDING OXIDOREDUCTASE, PUTATIVE (AFU_ORTHOLOGUE AFUA_1G17690)-RELATED"/>
    <property type="match status" value="1"/>
</dbReference>
<dbReference type="Pfam" id="PF08031">
    <property type="entry name" value="BBE"/>
    <property type="match status" value="1"/>
</dbReference>
<dbReference type="RefSeq" id="WP_103874184.1">
    <property type="nucleotide sequence ID" value="NZ_FNUY01000008.1"/>
</dbReference>
<feature type="domain" description="FAD-binding PCMH-type" evidence="6">
    <location>
        <begin position="51"/>
        <end position="221"/>
    </location>
</feature>
<dbReference type="EMBL" id="FNUY01000008">
    <property type="protein sequence ID" value="SEG66110.1"/>
    <property type="molecule type" value="Genomic_DNA"/>
</dbReference>
<evidence type="ECO:0000313" key="7">
    <source>
        <dbReference type="EMBL" id="SEG66110.1"/>
    </source>
</evidence>
<comment type="similarity">
    <text evidence="2">Belongs to the oxygen-dependent FAD-linked oxidoreductase family.</text>
</comment>
<dbReference type="SUPFAM" id="SSF56176">
    <property type="entry name" value="FAD-binding/transporter-associated domain-like"/>
    <property type="match status" value="1"/>
</dbReference>
<dbReference type="Gene3D" id="3.30.43.10">
    <property type="entry name" value="Uridine Diphospho-n-acetylenolpyruvylglucosamine Reductase, domain 2"/>
    <property type="match status" value="1"/>
</dbReference>
<dbReference type="InterPro" id="IPR016169">
    <property type="entry name" value="FAD-bd_PCMH_sub2"/>
</dbReference>
<accession>A0A1H6BZI5</accession>
<dbReference type="InterPro" id="IPR012951">
    <property type="entry name" value="BBE"/>
</dbReference>
<evidence type="ECO:0000256" key="3">
    <source>
        <dbReference type="ARBA" id="ARBA00022630"/>
    </source>
</evidence>
<dbReference type="Gene3D" id="3.30.465.10">
    <property type="match status" value="1"/>
</dbReference>
<name>A0A1H6BZI5_9HYPH</name>
<dbReference type="InterPro" id="IPR016167">
    <property type="entry name" value="FAD-bd_PCMH_sub1"/>
</dbReference>
<dbReference type="PROSITE" id="PS00862">
    <property type="entry name" value="OX2_COVAL_FAD"/>
    <property type="match status" value="1"/>
</dbReference>
<keyword evidence="5" id="KW-0560">Oxidoreductase</keyword>
<keyword evidence="8" id="KW-1185">Reference proteome</keyword>
<evidence type="ECO:0000256" key="1">
    <source>
        <dbReference type="ARBA" id="ARBA00001974"/>
    </source>
</evidence>
<dbReference type="GO" id="GO:0016491">
    <property type="term" value="F:oxidoreductase activity"/>
    <property type="evidence" value="ECO:0007669"/>
    <property type="project" value="UniProtKB-KW"/>
</dbReference>
<keyword evidence="4" id="KW-0274">FAD</keyword>
<dbReference type="InterPro" id="IPR036318">
    <property type="entry name" value="FAD-bd_PCMH-like_sf"/>
</dbReference>
<dbReference type="GO" id="GO:0071949">
    <property type="term" value="F:FAD binding"/>
    <property type="evidence" value="ECO:0007669"/>
    <property type="project" value="InterPro"/>
</dbReference>
<dbReference type="Proteomes" id="UP000236743">
    <property type="component" value="Unassembled WGS sequence"/>
</dbReference>
<gene>
    <name evidence="7" type="ORF">SAMN04488115_108238</name>
</gene>
<keyword evidence="3" id="KW-0285">Flavoprotein</keyword>
<evidence type="ECO:0000256" key="4">
    <source>
        <dbReference type="ARBA" id="ARBA00022827"/>
    </source>
</evidence>
<evidence type="ECO:0000256" key="5">
    <source>
        <dbReference type="ARBA" id="ARBA00023002"/>
    </source>
</evidence>
<evidence type="ECO:0000259" key="6">
    <source>
        <dbReference type="PROSITE" id="PS51387"/>
    </source>
</evidence>
<dbReference type="Pfam" id="PF01565">
    <property type="entry name" value="FAD_binding_4"/>
    <property type="match status" value="1"/>
</dbReference>